<dbReference type="InterPro" id="IPR008160">
    <property type="entry name" value="Collagen"/>
</dbReference>
<dbReference type="AlphaFoldDB" id="A0A7R9ERD8"/>
<evidence type="ECO:0000256" key="2">
    <source>
        <dbReference type="ARBA" id="ARBA00022525"/>
    </source>
</evidence>
<dbReference type="PROSITE" id="PS51461">
    <property type="entry name" value="NC1_FIB"/>
    <property type="match status" value="1"/>
</dbReference>
<dbReference type="PANTHER" id="PTHR24637:SF428">
    <property type="entry name" value="SCAVENGER RECEPTOR CLASS A MEMBER 3"/>
    <property type="match status" value="1"/>
</dbReference>
<dbReference type="PANTHER" id="PTHR24637">
    <property type="entry name" value="COLLAGEN"/>
    <property type="match status" value="1"/>
</dbReference>
<evidence type="ECO:0000259" key="5">
    <source>
        <dbReference type="PROSITE" id="PS51461"/>
    </source>
</evidence>
<accession>A0A7R9ERD8</accession>
<feature type="domain" description="Fibrillar collagen NC1" evidence="5">
    <location>
        <begin position="195"/>
        <end position="418"/>
    </location>
</feature>
<dbReference type="InterPro" id="IPR000885">
    <property type="entry name" value="Fib_collagen_C"/>
</dbReference>
<protein>
    <recommendedName>
        <fullName evidence="5">Fibrillar collagen NC1 domain-containing protein</fullName>
    </recommendedName>
</protein>
<dbReference type="GO" id="GO:0005576">
    <property type="term" value="C:extracellular region"/>
    <property type="evidence" value="ECO:0007669"/>
    <property type="project" value="UniProtKB-SubCell"/>
</dbReference>
<dbReference type="EMBL" id="OD564741">
    <property type="protein sequence ID" value="CAD7439635.1"/>
    <property type="molecule type" value="Genomic_DNA"/>
</dbReference>
<sequence>MTLRYTNASSHTGHSGPHTGPLIWLASTWTGDLLAIVNRTDPFPFNYAPLCPLTNPPGSVAATAYLLDKKGDIENRKQLGYSHWWSQALRHHSGNRLDCQLQDDQGMTGRDGNPGAQGFSGPPGPRGPQGEEGRPGQPGSSGPPGPPGPPGDNLGYDAAALSALLGQGQNKGPDPLSGDEPARIFGKEITEDERRELVLQAYQHLKASFERFRKPDGQKSSPAKTCRDLAVAYPELPNGEYWVDPNEGDVRDAILVACDMEKKMTCLLPSPMRTPEINYIGEEPELWVGEMEGGMKLSYKADSNQIGFLQLLSGAATQNLTYHCKNTVAYFDTSKRSYRKGLKLLAWNDAEITPRGNQRVRYEVAEDECRFKRNEWAKTVITYSTDKPVRLPILDVAVRDIGEESQSFWIEISPVCFT</sequence>
<evidence type="ECO:0000256" key="3">
    <source>
        <dbReference type="ARBA" id="ARBA00023119"/>
    </source>
</evidence>
<proteinExistence type="predicted"/>
<feature type="region of interest" description="Disordered" evidence="4">
    <location>
        <begin position="99"/>
        <end position="156"/>
    </location>
</feature>
<dbReference type="Pfam" id="PF01391">
    <property type="entry name" value="Collagen"/>
    <property type="match status" value="1"/>
</dbReference>
<name>A0A7R9ERD8_9NEOP</name>
<reference evidence="6" key="1">
    <citation type="submission" date="2020-11" db="EMBL/GenBank/DDBJ databases">
        <authorList>
            <person name="Tran Van P."/>
        </authorList>
    </citation>
    <scope>NUCLEOTIDE SEQUENCE</scope>
</reference>
<keyword evidence="2" id="KW-0964">Secreted</keyword>
<feature type="compositionally biased region" description="Pro residues" evidence="4">
    <location>
        <begin position="141"/>
        <end position="150"/>
    </location>
</feature>
<evidence type="ECO:0000256" key="1">
    <source>
        <dbReference type="ARBA" id="ARBA00004613"/>
    </source>
</evidence>
<dbReference type="GO" id="GO:0005581">
    <property type="term" value="C:collagen trimer"/>
    <property type="evidence" value="ECO:0007669"/>
    <property type="project" value="UniProtKB-KW"/>
</dbReference>
<dbReference type="SMART" id="SM00038">
    <property type="entry name" value="COLFI"/>
    <property type="match status" value="1"/>
</dbReference>
<dbReference type="Pfam" id="PF01410">
    <property type="entry name" value="COLFI"/>
    <property type="match status" value="1"/>
</dbReference>
<dbReference type="Gene3D" id="2.60.120.1000">
    <property type="match status" value="1"/>
</dbReference>
<comment type="subcellular location">
    <subcellularLocation>
        <location evidence="1">Secreted</location>
    </subcellularLocation>
</comment>
<keyword evidence="3" id="KW-0176">Collagen</keyword>
<organism evidence="6">
    <name type="scientific">Timema bartmani</name>
    <dbReference type="NCBI Taxonomy" id="61472"/>
    <lineage>
        <taxon>Eukaryota</taxon>
        <taxon>Metazoa</taxon>
        <taxon>Ecdysozoa</taxon>
        <taxon>Arthropoda</taxon>
        <taxon>Hexapoda</taxon>
        <taxon>Insecta</taxon>
        <taxon>Pterygota</taxon>
        <taxon>Neoptera</taxon>
        <taxon>Polyneoptera</taxon>
        <taxon>Phasmatodea</taxon>
        <taxon>Timematodea</taxon>
        <taxon>Timematoidea</taxon>
        <taxon>Timematidae</taxon>
        <taxon>Timema</taxon>
    </lineage>
</organism>
<gene>
    <name evidence="6" type="ORF">TBIB3V08_LOCUS2184</name>
</gene>
<evidence type="ECO:0000313" key="6">
    <source>
        <dbReference type="EMBL" id="CAD7439635.1"/>
    </source>
</evidence>
<dbReference type="GO" id="GO:0005201">
    <property type="term" value="F:extracellular matrix structural constituent"/>
    <property type="evidence" value="ECO:0007669"/>
    <property type="project" value="InterPro"/>
</dbReference>
<dbReference type="FunFam" id="2.60.120.1000:FF:000007">
    <property type="entry name" value="Collagen type V alpha 3 chain"/>
    <property type="match status" value="1"/>
</dbReference>
<evidence type="ECO:0000256" key="4">
    <source>
        <dbReference type="SAM" id="MobiDB-lite"/>
    </source>
</evidence>